<dbReference type="Proteomes" id="UP000324222">
    <property type="component" value="Unassembled WGS sequence"/>
</dbReference>
<comment type="caution">
    <text evidence="1">The sequence shown here is derived from an EMBL/GenBank/DDBJ whole genome shotgun (WGS) entry which is preliminary data.</text>
</comment>
<dbReference type="EMBL" id="VSRR010023128">
    <property type="protein sequence ID" value="MPC65260.1"/>
    <property type="molecule type" value="Genomic_DNA"/>
</dbReference>
<evidence type="ECO:0000313" key="1">
    <source>
        <dbReference type="EMBL" id="MPC65260.1"/>
    </source>
</evidence>
<evidence type="ECO:0000313" key="2">
    <source>
        <dbReference type="Proteomes" id="UP000324222"/>
    </source>
</evidence>
<gene>
    <name evidence="1" type="ORF">E2C01_059393</name>
</gene>
<sequence length="61" mass="6774">MNGESVPALTLTKAIVCMQCDSIVTEICHQPSDLERFGGRIFGLFISGIDWAWVFVKVTEI</sequence>
<dbReference type="AlphaFoldDB" id="A0A5B7GZ03"/>
<protein>
    <submittedName>
        <fullName evidence="1">Uncharacterized protein</fullName>
    </submittedName>
</protein>
<accession>A0A5B7GZ03</accession>
<organism evidence="1 2">
    <name type="scientific">Portunus trituberculatus</name>
    <name type="common">Swimming crab</name>
    <name type="synonym">Neptunus trituberculatus</name>
    <dbReference type="NCBI Taxonomy" id="210409"/>
    <lineage>
        <taxon>Eukaryota</taxon>
        <taxon>Metazoa</taxon>
        <taxon>Ecdysozoa</taxon>
        <taxon>Arthropoda</taxon>
        <taxon>Crustacea</taxon>
        <taxon>Multicrustacea</taxon>
        <taxon>Malacostraca</taxon>
        <taxon>Eumalacostraca</taxon>
        <taxon>Eucarida</taxon>
        <taxon>Decapoda</taxon>
        <taxon>Pleocyemata</taxon>
        <taxon>Brachyura</taxon>
        <taxon>Eubrachyura</taxon>
        <taxon>Portunoidea</taxon>
        <taxon>Portunidae</taxon>
        <taxon>Portuninae</taxon>
        <taxon>Portunus</taxon>
    </lineage>
</organism>
<proteinExistence type="predicted"/>
<reference evidence="1 2" key="1">
    <citation type="submission" date="2019-05" db="EMBL/GenBank/DDBJ databases">
        <title>Another draft genome of Portunus trituberculatus and its Hox gene families provides insights of decapod evolution.</title>
        <authorList>
            <person name="Jeong J.-H."/>
            <person name="Song I."/>
            <person name="Kim S."/>
            <person name="Choi T."/>
            <person name="Kim D."/>
            <person name="Ryu S."/>
            <person name="Kim W."/>
        </authorList>
    </citation>
    <scope>NUCLEOTIDE SEQUENCE [LARGE SCALE GENOMIC DNA]</scope>
    <source>
        <tissue evidence="1">Muscle</tissue>
    </source>
</reference>
<keyword evidence="2" id="KW-1185">Reference proteome</keyword>
<name>A0A5B7GZ03_PORTR</name>